<feature type="transmembrane region" description="Helical" evidence="1">
    <location>
        <begin position="68"/>
        <end position="85"/>
    </location>
</feature>
<feature type="transmembrane region" description="Helical" evidence="1">
    <location>
        <begin position="122"/>
        <end position="140"/>
    </location>
</feature>
<evidence type="ECO:0000313" key="3">
    <source>
        <dbReference type="Proteomes" id="UP001273350"/>
    </source>
</evidence>
<feature type="transmembrane region" description="Helical" evidence="1">
    <location>
        <begin position="92"/>
        <end position="110"/>
    </location>
</feature>
<evidence type="ECO:0000313" key="2">
    <source>
        <dbReference type="EMBL" id="MDX6190032.1"/>
    </source>
</evidence>
<keyword evidence="3" id="KW-1185">Reference proteome</keyword>
<gene>
    <name evidence="2" type="ORF">SGQ83_11785</name>
</gene>
<feature type="transmembrane region" description="Helical" evidence="1">
    <location>
        <begin position="7"/>
        <end position="24"/>
    </location>
</feature>
<dbReference type="EMBL" id="JAWXVI010000006">
    <property type="protein sequence ID" value="MDX6190032.1"/>
    <property type="molecule type" value="Genomic_DNA"/>
</dbReference>
<reference evidence="2 3" key="1">
    <citation type="submission" date="2023-11" db="EMBL/GenBank/DDBJ databases">
        <title>Unpublished Manusciprt.</title>
        <authorList>
            <person name="Saticioglu I.B."/>
            <person name="Ay H."/>
            <person name="Ajmi N."/>
            <person name="Altun S."/>
            <person name="Duman M."/>
        </authorList>
    </citation>
    <scope>NUCLEOTIDE SEQUENCE [LARGE SCALE GENOMIC DNA]</scope>
    <source>
        <strain evidence="2 3">Fl-318</strain>
    </source>
</reference>
<accession>A0ABU4RBS1</accession>
<protein>
    <submittedName>
        <fullName evidence="2">DoxX family membrane protein</fullName>
    </submittedName>
</protein>
<organism evidence="2 3">
    <name type="scientific">Flavobacterium cupriresistens</name>
    <dbReference type="NCBI Taxonomy" id="2893885"/>
    <lineage>
        <taxon>Bacteria</taxon>
        <taxon>Pseudomonadati</taxon>
        <taxon>Bacteroidota</taxon>
        <taxon>Flavobacteriia</taxon>
        <taxon>Flavobacteriales</taxon>
        <taxon>Flavobacteriaceae</taxon>
        <taxon>Flavobacterium</taxon>
    </lineage>
</organism>
<keyword evidence="1" id="KW-0812">Transmembrane</keyword>
<evidence type="ECO:0000256" key="1">
    <source>
        <dbReference type="SAM" id="Phobius"/>
    </source>
</evidence>
<keyword evidence="1" id="KW-0472">Membrane</keyword>
<sequence>MKTLKILRIIFTLILGGMMILGGFNKFESPSPAPTEMVETIKKGEEVAPNTEVLKIQNYIFGMQQTNYFWQFLGFVELLAGVLLISQLFSLMGAIIALPVTINIFLFHLFLEPNEVGELVQMSGLLLINLAIIGFSFKLWKPMLYNKTALKFS</sequence>
<name>A0ABU4RBS1_9FLAO</name>
<dbReference type="RefSeq" id="WP_230003201.1">
    <property type="nucleotide sequence ID" value="NZ_CP087134.1"/>
</dbReference>
<proteinExistence type="predicted"/>
<dbReference type="Proteomes" id="UP001273350">
    <property type="component" value="Unassembled WGS sequence"/>
</dbReference>
<comment type="caution">
    <text evidence="2">The sequence shown here is derived from an EMBL/GenBank/DDBJ whole genome shotgun (WGS) entry which is preliminary data.</text>
</comment>
<keyword evidence="1" id="KW-1133">Transmembrane helix</keyword>